<keyword evidence="1" id="KW-0812">Transmembrane</keyword>
<dbReference type="EMBL" id="CP121694">
    <property type="protein sequence ID" value="WRO23220.1"/>
    <property type="molecule type" value="Genomic_DNA"/>
</dbReference>
<organism evidence="2 3">
    <name type="scientific">Metallumcola ferriviriculae</name>
    <dbReference type="NCBI Taxonomy" id="3039180"/>
    <lineage>
        <taxon>Bacteria</taxon>
        <taxon>Bacillati</taxon>
        <taxon>Bacillota</taxon>
        <taxon>Clostridia</taxon>
        <taxon>Neomoorellales</taxon>
        <taxon>Desulfitibacteraceae</taxon>
        <taxon>Metallumcola</taxon>
    </lineage>
</organism>
<dbReference type="AlphaFoldDB" id="A0AAU0USB7"/>
<evidence type="ECO:0008006" key="4">
    <source>
        <dbReference type="Google" id="ProtNLM"/>
    </source>
</evidence>
<keyword evidence="3" id="KW-1185">Reference proteome</keyword>
<keyword evidence="1" id="KW-1133">Transmembrane helix</keyword>
<feature type="transmembrane region" description="Helical" evidence="1">
    <location>
        <begin position="6"/>
        <end position="27"/>
    </location>
</feature>
<dbReference type="RefSeq" id="WP_366922603.1">
    <property type="nucleotide sequence ID" value="NZ_CP121694.1"/>
</dbReference>
<name>A0AAU0USB7_9FIRM</name>
<proteinExistence type="predicted"/>
<accession>A0AAU0USB7</accession>
<reference evidence="2 3" key="1">
    <citation type="submission" date="2023-04" db="EMBL/GenBank/DDBJ databases">
        <authorList>
            <person name="Hsu D."/>
        </authorList>
    </citation>
    <scope>NUCLEOTIDE SEQUENCE [LARGE SCALE GENOMIC DNA]</scope>
    <source>
        <strain evidence="2 3">MK1</strain>
    </source>
</reference>
<dbReference type="Proteomes" id="UP001329915">
    <property type="component" value="Chromosome"/>
</dbReference>
<keyword evidence="1" id="KW-0472">Membrane</keyword>
<dbReference type="KEGG" id="dbc:MFMK1_003070"/>
<evidence type="ECO:0000256" key="1">
    <source>
        <dbReference type="SAM" id="Phobius"/>
    </source>
</evidence>
<evidence type="ECO:0000313" key="2">
    <source>
        <dbReference type="EMBL" id="WRO23220.1"/>
    </source>
</evidence>
<gene>
    <name evidence="2" type="ORF">MFMK1_003070</name>
</gene>
<protein>
    <recommendedName>
        <fullName evidence="4">Bypass of forespore C C-terminal domain-containing protein</fullName>
    </recommendedName>
</protein>
<sequence length="194" mass="21576">MLRKYYHVVIVFAITALISFALVYLAINDNLERLPFPLPSAMQKPVAQLEISDSDGVAVSYNYLACGHTVLGSLPTGMDIEGLSITKVKDLLPREQGWVVNKDGDQISITKYQEGFCPEDENKTHLGAVGEFVAVFKGPVGVNSHIIEVTDIPVANLPIDWQEQVERGELDFQNVKKLKETLDSLDEYSLGEYF</sequence>
<evidence type="ECO:0000313" key="3">
    <source>
        <dbReference type="Proteomes" id="UP001329915"/>
    </source>
</evidence>